<dbReference type="Gene3D" id="2.120.10.30">
    <property type="entry name" value="TolB, C-terminal domain"/>
    <property type="match status" value="1"/>
</dbReference>
<gene>
    <name evidence="1" type="ORF">MGAL_10B085868</name>
</gene>
<accession>A0A8B6E507</accession>
<sequence length="445" mass="49842">MIIIVRYRTPELDIDDRPGSCFESFSSSDYLDGSPGGTEKTLISHELDFDNLDSDHRSTAYSRQIVGMSSDCLDGSKGTDENNLSSTHKLVTGTLQYFGESSCSIDNATDSLDGNPHIMKPSIINVASNIKTSDDAGTEISENGVSVKVVSLPYLKTDDRIQCVLEFDSSFRNILDIYPITPTVAWVYNLERLRLIDIGGKLLFDYPLKGGFLYLQGTENINEVLLLDHGENKIIKVVLSKDTSNQTDALIGPLIDMGTNEKTQNKIKHFLLRKSGDIVVCVSRKLRKCGCIPTNILYIQIYSRDGLFLRETKLQHNGTNLTGDIYAITENNNGHICLAGNKDTDNNSHYLVDLDIQLREHFFFDGNESDTNFFPTSLATTRRNDILFVNNLEQIQVIDENGKILRNILTDSFISHGRPERIATDREEKLWIVTSLGKILSVQLK</sequence>
<comment type="caution">
    <text evidence="1">The sequence shown here is derived from an EMBL/GenBank/DDBJ whole genome shotgun (WGS) entry which is preliminary data.</text>
</comment>
<evidence type="ECO:0000313" key="2">
    <source>
        <dbReference type="Proteomes" id="UP000596742"/>
    </source>
</evidence>
<name>A0A8B6E507_MYTGA</name>
<dbReference type="AlphaFoldDB" id="A0A8B6E507"/>
<dbReference type="Proteomes" id="UP000596742">
    <property type="component" value="Unassembled WGS sequence"/>
</dbReference>
<organism evidence="1 2">
    <name type="scientific">Mytilus galloprovincialis</name>
    <name type="common">Mediterranean mussel</name>
    <dbReference type="NCBI Taxonomy" id="29158"/>
    <lineage>
        <taxon>Eukaryota</taxon>
        <taxon>Metazoa</taxon>
        <taxon>Spiralia</taxon>
        <taxon>Lophotrochozoa</taxon>
        <taxon>Mollusca</taxon>
        <taxon>Bivalvia</taxon>
        <taxon>Autobranchia</taxon>
        <taxon>Pteriomorphia</taxon>
        <taxon>Mytilida</taxon>
        <taxon>Mytiloidea</taxon>
        <taxon>Mytilidae</taxon>
        <taxon>Mytilinae</taxon>
        <taxon>Mytilus</taxon>
    </lineage>
</organism>
<keyword evidence="2" id="KW-1185">Reference proteome</keyword>
<evidence type="ECO:0000313" key="1">
    <source>
        <dbReference type="EMBL" id="VDI29863.1"/>
    </source>
</evidence>
<protein>
    <recommendedName>
        <fullName evidence="3">Tripartite motif-containing protein 2</fullName>
    </recommendedName>
</protein>
<reference evidence="1" key="1">
    <citation type="submission" date="2018-11" db="EMBL/GenBank/DDBJ databases">
        <authorList>
            <person name="Alioto T."/>
            <person name="Alioto T."/>
        </authorList>
    </citation>
    <scope>NUCLEOTIDE SEQUENCE</scope>
</reference>
<dbReference type="OrthoDB" id="10270775at2759"/>
<proteinExistence type="predicted"/>
<dbReference type="InterPro" id="IPR011042">
    <property type="entry name" value="6-blade_b-propeller_TolB-like"/>
</dbReference>
<evidence type="ECO:0008006" key="3">
    <source>
        <dbReference type="Google" id="ProtNLM"/>
    </source>
</evidence>
<dbReference type="EMBL" id="UYJE01004634">
    <property type="protein sequence ID" value="VDI29863.1"/>
    <property type="molecule type" value="Genomic_DNA"/>
</dbReference>
<dbReference type="SUPFAM" id="SSF63829">
    <property type="entry name" value="Calcium-dependent phosphotriesterase"/>
    <property type="match status" value="1"/>
</dbReference>